<evidence type="ECO:0000256" key="1">
    <source>
        <dbReference type="SAM" id="Phobius"/>
    </source>
</evidence>
<feature type="transmembrane region" description="Helical" evidence="1">
    <location>
        <begin position="363"/>
        <end position="383"/>
    </location>
</feature>
<feature type="transmembrane region" description="Helical" evidence="1">
    <location>
        <begin position="133"/>
        <end position="150"/>
    </location>
</feature>
<organism evidence="2 3">
    <name type="scientific">Sulfitobacter geojensis</name>
    <dbReference type="NCBI Taxonomy" id="1342299"/>
    <lineage>
        <taxon>Bacteria</taxon>
        <taxon>Pseudomonadati</taxon>
        <taxon>Pseudomonadota</taxon>
        <taxon>Alphaproteobacteria</taxon>
        <taxon>Rhodobacterales</taxon>
        <taxon>Roseobacteraceae</taxon>
        <taxon>Sulfitobacter</taxon>
    </lineage>
</organism>
<feature type="transmembrane region" description="Helical" evidence="1">
    <location>
        <begin position="336"/>
        <end position="357"/>
    </location>
</feature>
<feature type="transmembrane region" description="Helical" evidence="1">
    <location>
        <begin position="212"/>
        <end position="243"/>
    </location>
</feature>
<keyword evidence="1" id="KW-0812">Transmembrane</keyword>
<feature type="transmembrane region" description="Helical" evidence="1">
    <location>
        <begin position="310"/>
        <end position="329"/>
    </location>
</feature>
<comment type="caution">
    <text evidence="2">The sequence shown here is derived from an EMBL/GenBank/DDBJ whole genome shotgun (WGS) entry which is preliminary data.</text>
</comment>
<dbReference type="AlphaFoldDB" id="A0AAE2VXU4"/>
<protein>
    <submittedName>
        <fullName evidence="2">Uncharacterized protein</fullName>
    </submittedName>
</protein>
<feature type="transmembrane region" description="Helical" evidence="1">
    <location>
        <begin position="255"/>
        <end position="276"/>
    </location>
</feature>
<dbReference type="EMBL" id="JAFBRM010000002">
    <property type="protein sequence ID" value="MBM1713525.1"/>
    <property type="molecule type" value="Genomic_DNA"/>
</dbReference>
<dbReference type="Proteomes" id="UP000732193">
    <property type="component" value="Unassembled WGS sequence"/>
</dbReference>
<proteinExistence type="predicted"/>
<feature type="transmembrane region" description="Helical" evidence="1">
    <location>
        <begin position="188"/>
        <end position="206"/>
    </location>
</feature>
<feature type="transmembrane region" description="Helical" evidence="1">
    <location>
        <begin position="89"/>
        <end position="113"/>
    </location>
</feature>
<reference evidence="2 3" key="1">
    <citation type="submission" date="2021-01" db="EMBL/GenBank/DDBJ databases">
        <title>Diatom-associated Roseobacters Show Island Model of Population Structure.</title>
        <authorList>
            <person name="Qu L."/>
            <person name="Feng X."/>
            <person name="Chen Y."/>
            <person name="Li L."/>
            <person name="Wang X."/>
            <person name="Hu Z."/>
            <person name="Wang H."/>
            <person name="Luo H."/>
        </authorList>
    </citation>
    <scope>NUCLEOTIDE SEQUENCE [LARGE SCALE GENOMIC DNA]</scope>
    <source>
        <strain evidence="2 3">TR60-84</strain>
    </source>
</reference>
<feature type="transmembrane region" description="Helical" evidence="1">
    <location>
        <begin position="62"/>
        <end position="82"/>
    </location>
</feature>
<evidence type="ECO:0000313" key="3">
    <source>
        <dbReference type="Proteomes" id="UP000732193"/>
    </source>
</evidence>
<dbReference type="RefSeq" id="WP_203241916.1">
    <property type="nucleotide sequence ID" value="NZ_JAFBRH010000002.1"/>
</dbReference>
<name>A0AAE2VXU4_9RHOB</name>
<evidence type="ECO:0000313" key="2">
    <source>
        <dbReference type="EMBL" id="MBM1713525.1"/>
    </source>
</evidence>
<keyword evidence="1" id="KW-1133">Transmembrane helix</keyword>
<feature type="transmembrane region" description="Helical" evidence="1">
    <location>
        <begin position="21"/>
        <end position="50"/>
    </location>
</feature>
<sequence>MSVSDFENSIHAGRFSVSEVLFKFILLDVLFFPYPPGLPVTFGVLAAMIWPILSLKHANARYLALSTALIILVILTFLRFLAFSPASSSIFLVPNTVNAGILCFMAILTMMTVSTLGKGRVNVVNYDFTLSALKWYIIFKSILAAVFLLSPPSYFRVRSFWTLSGNTIEVGDLSIITRFTGTLSDPNNFACIMVAVVAFVIFRQPYKMMQNVGILLLSSISIVASMSVTAICAFLIIVAIYATFARLSARRGTRLLLRFALVSVIPIIFFAAFQVFKDNLVVQLALQRVTESSTDSRLAKFAILADFDKLLPALFIGEGATIIWNGGIFQPHIGHIYLIFGYGVPAYILFLLAFFPVSLRKPLVNAAFLLPIFLGFSLNVGIYEPRFGGIWALLVGLYFIEPHGRNLVTRQDHDARSPYARIVKWPV</sequence>
<keyword evidence="3" id="KW-1185">Reference proteome</keyword>
<accession>A0AAE2VXU4</accession>
<keyword evidence="1" id="KW-0472">Membrane</keyword>
<gene>
    <name evidence="2" type="ORF">JQV55_08130</name>
</gene>